<dbReference type="Gene3D" id="1.10.510.10">
    <property type="entry name" value="Transferase(Phosphotransferase) domain 1"/>
    <property type="match status" value="1"/>
</dbReference>
<organism evidence="2 3">
    <name type="scientific">Dactylonectria estremocensis</name>
    <dbReference type="NCBI Taxonomy" id="1079267"/>
    <lineage>
        <taxon>Eukaryota</taxon>
        <taxon>Fungi</taxon>
        <taxon>Dikarya</taxon>
        <taxon>Ascomycota</taxon>
        <taxon>Pezizomycotina</taxon>
        <taxon>Sordariomycetes</taxon>
        <taxon>Hypocreomycetidae</taxon>
        <taxon>Hypocreales</taxon>
        <taxon>Nectriaceae</taxon>
        <taxon>Dactylonectria</taxon>
    </lineage>
</organism>
<dbReference type="EMBL" id="JAGMUU010000036">
    <property type="protein sequence ID" value="KAH7116573.1"/>
    <property type="molecule type" value="Genomic_DNA"/>
</dbReference>
<protein>
    <recommendedName>
        <fullName evidence="1">Protein kinase domain-containing protein</fullName>
    </recommendedName>
</protein>
<proteinExistence type="predicted"/>
<accession>A0A9P9DCE5</accession>
<dbReference type="PANTHER" id="PTHR37542">
    <property type="entry name" value="HELO DOMAIN-CONTAINING PROTEIN-RELATED"/>
    <property type="match status" value="1"/>
</dbReference>
<name>A0A9P9DCE5_9HYPO</name>
<dbReference type="Gene3D" id="1.20.120.1020">
    <property type="entry name" value="Prion-inhibition and propagation, HeLo domain"/>
    <property type="match status" value="1"/>
</dbReference>
<dbReference type="InterPro" id="IPR038305">
    <property type="entry name" value="HeLo_sf"/>
</dbReference>
<dbReference type="PANTHER" id="PTHR37542:SF3">
    <property type="entry name" value="PRION-INHIBITION AND PROPAGATION HELO DOMAIN-CONTAINING PROTEIN"/>
    <property type="match status" value="1"/>
</dbReference>
<evidence type="ECO:0000313" key="2">
    <source>
        <dbReference type="EMBL" id="KAH7116573.1"/>
    </source>
</evidence>
<dbReference type="GO" id="GO:0005524">
    <property type="term" value="F:ATP binding"/>
    <property type="evidence" value="ECO:0007669"/>
    <property type="project" value="InterPro"/>
</dbReference>
<dbReference type="InterPro" id="IPR011009">
    <property type="entry name" value="Kinase-like_dom_sf"/>
</dbReference>
<reference evidence="2" key="1">
    <citation type="journal article" date="2021" name="Nat. Commun.">
        <title>Genetic determinants of endophytism in the Arabidopsis root mycobiome.</title>
        <authorList>
            <person name="Mesny F."/>
            <person name="Miyauchi S."/>
            <person name="Thiergart T."/>
            <person name="Pickel B."/>
            <person name="Atanasova L."/>
            <person name="Karlsson M."/>
            <person name="Huettel B."/>
            <person name="Barry K.W."/>
            <person name="Haridas S."/>
            <person name="Chen C."/>
            <person name="Bauer D."/>
            <person name="Andreopoulos W."/>
            <person name="Pangilinan J."/>
            <person name="LaButti K."/>
            <person name="Riley R."/>
            <person name="Lipzen A."/>
            <person name="Clum A."/>
            <person name="Drula E."/>
            <person name="Henrissat B."/>
            <person name="Kohler A."/>
            <person name="Grigoriev I.V."/>
            <person name="Martin F.M."/>
            <person name="Hacquard S."/>
        </authorList>
    </citation>
    <scope>NUCLEOTIDE SEQUENCE</scope>
    <source>
        <strain evidence="2">MPI-CAGE-AT-0021</strain>
    </source>
</reference>
<gene>
    <name evidence="2" type="ORF">B0J13DRAFT_613423</name>
</gene>
<evidence type="ECO:0000259" key="1">
    <source>
        <dbReference type="PROSITE" id="PS50011"/>
    </source>
</evidence>
<dbReference type="InterPro" id="IPR056002">
    <property type="entry name" value="DUF7580"/>
</dbReference>
<dbReference type="OrthoDB" id="1911848at2759"/>
<dbReference type="AlphaFoldDB" id="A0A9P9DCE5"/>
<dbReference type="InterPro" id="IPR000719">
    <property type="entry name" value="Prot_kinase_dom"/>
</dbReference>
<dbReference type="Pfam" id="PF24476">
    <property type="entry name" value="DUF7580"/>
    <property type="match status" value="1"/>
</dbReference>
<dbReference type="Proteomes" id="UP000717696">
    <property type="component" value="Unassembled WGS sequence"/>
</dbReference>
<dbReference type="GO" id="GO:0004672">
    <property type="term" value="F:protein kinase activity"/>
    <property type="evidence" value="ECO:0007669"/>
    <property type="project" value="InterPro"/>
</dbReference>
<feature type="domain" description="Protein kinase" evidence="1">
    <location>
        <begin position="278"/>
        <end position="570"/>
    </location>
</feature>
<sequence>MSGLEWLAVPPILESSVKAIFKAYMLNKAALETFENAARYVSDLELCHLRLLCWLIASGMVSTERTETRSLTWPSRSTATEGPVIQKVYAMALAEILSCFDKLHETFKLYNFPTAFSEDEFTGANTTPPPAPSGWTIESIKALQSRVILKLKENTSYRRKIRFEIEHKEPVEHTLSQLWKYVDMLITGLPPADRLQLDVEDQIYMMNRMAQTSVQELFLLKQEASTQGDRVRAASYTTAATFKQAREEYEDQVAARDGHNPNRPYSTLLVNHTLQLTSQPGSELSARQLGTLTLRGQQPEQGRRVLVELKQKRDRNGLLHMQQAEVNLLCSLLSCKSSDIHPDLRVLQCLGHLSHPTEPNYFAVIFALPPKADIALPMTLYDLLCLRRGAPENLPSLESRRGLAVRLAKAVWRLHQYEWFHKGLTSSNVLFFPSPSTEPDLRKDFYLAGFDNMRLKSSHNLTNTDSAIDNASRANLYRHPAFLGGVTDFEFSMQDGYAPAFDFWSLGIILCEISMWAPVDSGKFVRRKEKENGYPLTKLAEILRSQQGDDMYKRSPVSELSHRMGDHYWSAVVNCFGAGENAKDCRWIAEKIIRPLMQASQDDPVV</sequence>
<dbReference type="SUPFAM" id="SSF56112">
    <property type="entry name" value="Protein kinase-like (PK-like)"/>
    <property type="match status" value="1"/>
</dbReference>
<comment type="caution">
    <text evidence="2">The sequence shown here is derived from an EMBL/GenBank/DDBJ whole genome shotgun (WGS) entry which is preliminary data.</text>
</comment>
<evidence type="ECO:0000313" key="3">
    <source>
        <dbReference type="Proteomes" id="UP000717696"/>
    </source>
</evidence>
<keyword evidence="3" id="KW-1185">Reference proteome</keyword>
<dbReference type="PROSITE" id="PS50011">
    <property type="entry name" value="PROTEIN_KINASE_DOM"/>
    <property type="match status" value="1"/>
</dbReference>